<gene>
    <name evidence="2" type="ORF">EYF80_056132</name>
</gene>
<feature type="region of interest" description="Disordered" evidence="1">
    <location>
        <begin position="27"/>
        <end position="57"/>
    </location>
</feature>
<dbReference type="Proteomes" id="UP000314294">
    <property type="component" value="Unassembled WGS sequence"/>
</dbReference>
<protein>
    <submittedName>
        <fullName evidence="2">Uncharacterized protein</fullName>
    </submittedName>
</protein>
<dbReference type="EMBL" id="SRLO01002156">
    <property type="protein sequence ID" value="TNN33703.1"/>
    <property type="molecule type" value="Genomic_DNA"/>
</dbReference>
<reference evidence="2 3" key="1">
    <citation type="submission" date="2019-03" db="EMBL/GenBank/DDBJ databases">
        <title>First draft genome of Liparis tanakae, snailfish: a comprehensive survey of snailfish specific genes.</title>
        <authorList>
            <person name="Kim W."/>
            <person name="Song I."/>
            <person name="Jeong J.-H."/>
            <person name="Kim D."/>
            <person name="Kim S."/>
            <person name="Ryu S."/>
            <person name="Song J.Y."/>
            <person name="Lee S.K."/>
        </authorList>
    </citation>
    <scope>NUCLEOTIDE SEQUENCE [LARGE SCALE GENOMIC DNA]</scope>
    <source>
        <tissue evidence="2">Muscle</tissue>
    </source>
</reference>
<evidence type="ECO:0000313" key="2">
    <source>
        <dbReference type="EMBL" id="TNN33703.1"/>
    </source>
</evidence>
<keyword evidence="3" id="KW-1185">Reference proteome</keyword>
<proteinExistence type="predicted"/>
<comment type="caution">
    <text evidence="2">The sequence shown here is derived from an EMBL/GenBank/DDBJ whole genome shotgun (WGS) entry which is preliminary data.</text>
</comment>
<name>A0A4Z2EY79_9TELE</name>
<accession>A0A4Z2EY79</accession>
<sequence length="120" mass="12850">MTERRPGCLWLRSGRVRSHVVHLNSSFGGGADRTAQQPSVLRAPSAPSGARLASHNSPPRCLKVQRTFACTVFTIHQACGKAARDSVYLSEARGPWASVSSVCSVSSGREETNASVKNEI</sequence>
<evidence type="ECO:0000256" key="1">
    <source>
        <dbReference type="SAM" id="MobiDB-lite"/>
    </source>
</evidence>
<organism evidence="2 3">
    <name type="scientific">Liparis tanakae</name>
    <name type="common">Tanaka's snailfish</name>
    <dbReference type="NCBI Taxonomy" id="230148"/>
    <lineage>
        <taxon>Eukaryota</taxon>
        <taxon>Metazoa</taxon>
        <taxon>Chordata</taxon>
        <taxon>Craniata</taxon>
        <taxon>Vertebrata</taxon>
        <taxon>Euteleostomi</taxon>
        <taxon>Actinopterygii</taxon>
        <taxon>Neopterygii</taxon>
        <taxon>Teleostei</taxon>
        <taxon>Neoteleostei</taxon>
        <taxon>Acanthomorphata</taxon>
        <taxon>Eupercaria</taxon>
        <taxon>Perciformes</taxon>
        <taxon>Cottioidei</taxon>
        <taxon>Cottales</taxon>
        <taxon>Liparidae</taxon>
        <taxon>Liparis</taxon>
    </lineage>
</organism>
<dbReference type="AlphaFoldDB" id="A0A4Z2EY79"/>
<evidence type="ECO:0000313" key="3">
    <source>
        <dbReference type="Proteomes" id="UP000314294"/>
    </source>
</evidence>